<comment type="caution">
    <text evidence="9">The sequence shown here is derived from an EMBL/GenBank/DDBJ whole genome shotgun (WGS) entry which is preliminary data.</text>
</comment>
<dbReference type="GO" id="GO:0003964">
    <property type="term" value="F:RNA-directed DNA polymerase activity"/>
    <property type="evidence" value="ECO:0007669"/>
    <property type="project" value="UniProtKB-KW"/>
</dbReference>
<evidence type="ECO:0000256" key="6">
    <source>
        <dbReference type="ARBA" id="ARBA00022918"/>
    </source>
</evidence>
<keyword evidence="3" id="KW-0540">Nuclease</keyword>
<feature type="region of interest" description="Disordered" evidence="7">
    <location>
        <begin position="1"/>
        <end position="21"/>
    </location>
</feature>
<reference evidence="9" key="1">
    <citation type="journal article" date="2023" name="G3 (Bethesda)">
        <title>A reference genome for the long-term kleptoplast-retaining sea slug Elysia crispata morphotype clarki.</title>
        <authorList>
            <person name="Eastman K.E."/>
            <person name="Pendleton A.L."/>
            <person name="Shaikh M.A."/>
            <person name="Suttiyut T."/>
            <person name="Ogas R."/>
            <person name="Tomko P."/>
            <person name="Gavelis G."/>
            <person name="Widhalm J.R."/>
            <person name="Wisecaver J.H."/>
        </authorList>
    </citation>
    <scope>NUCLEOTIDE SEQUENCE</scope>
    <source>
        <strain evidence="9">ECLA1</strain>
    </source>
</reference>
<protein>
    <recommendedName>
        <fullName evidence="8">Reverse transcriptase RNase H-like domain-containing protein</fullName>
    </recommendedName>
</protein>
<evidence type="ECO:0000256" key="5">
    <source>
        <dbReference type="ARBA" id="ARBA00022801"/>
    </source>
</evidence>
<accession>A0AAE0XTD5</accession>
<evidence type="ECO:0000256" key="1">
    <source>
        <dbReference type="ARBA" id="ARBA00022679"/>
    </source>
</evidence>
<sequence>MLVTRQSASGHLSRSLAETESNYGNTECELLVIVFAAEQFHQYIFGRQVLVISDHKPLETILKKPLQ</sequence>
<evidence type="ECO:0000313" key="10">
    <source>
        <dbReference type="Proteomes" id="UP001283361"/>
    </source>
</evidence>
<evidence type="ECO:0000256" key="3">
    <source>
        <dbReference type="ARBA" id="ARBA00022722"/>
    </source>
</evidence>
<dbReference type="SUPFAM" id="SSF56672">
    <property type="entry name" value="DNA/RNA polymerases"/>
    <property type="match status" value="1"/>
</dbReference>
<dbReference type="InterPro" id="IPR041373">
    <property type="entry name" value="RT_RNaseH"/>
</dbReference>
<keyword evidence="1" id="KW-0808">Transferase</keyword>
<dbReference type="InterPro" id="IPR043502">
    <property type="entry name" value="DNA/RNA_pol_sf"/>
</dbReference>
<keyword evidence="5" id="KW-0378">Hydrolase</keyword>
<organism evidence="9 10">
    <name type="scientific">Elysia crispata</name>
    <name type="common">lettuce slug</name>
    <dbReference type="NCBI Taxonomy" id="231223"/>
    <lineage>
        <taxon>Eukaryota</taxon>
        <taxon>Metazoa</taxon>
        <taxon>Spiralia</taxon>
        <taxon>Lophotrochozoa</taxon>
        <taxon>Mollusca</taxon>
        <taxon>Gastropoda</taxon>
        <taxon>Heterobranchia</taxon>
        <taxon>Euthyneura</taxon>
        <taxon>Panpulmonata</taxon>
        <taxon>Sacoglossa</taxon>
        <taxon>Placobranchoidea</taxon>
        <taxon>Plakobranchidae</taxon>
        <taxon>Elysia</taxon>
    </lineage>
</organism>
<keyword evidence="4" id="KW-0255">Endonuclease</keyword>
<proteinExistence type="predicted"/>
<dbReference type="GO" id="GO:0004519">
    <property type="term" value="F:endonuclease activity"/>
    <property type="evidence" value="ECO:0007669"/>
    <property type="project" value="UniProtKB-KW"/>
</dbReference>
<dbReference type="EMBL" id="JAWDGP010007736">
    <property type="protein sequence ID" value="KAK3706896.1"/>
    <property type="molecule type" value="Genomic_DNA"/>
</dbReference>
<evidence type="ECO:0000256" key="2">
    <source>
        <dbReference type="ARBA" id="ARBA00022695"/>
    </source>
</evidence>
<keyword evidence="2" id="KW-0548">Nucleotidyltransferase</keyword>
<dbReference type="InterPro" id="IPR050951">
    <property type="entry name" value="Retrovirus_Pol_polyprotein"/>
</dbReference>
<dbReference type="Pfam" id="PF17917">
    <property type="entry name" value="RT_RNaseH"/>
    <property type="match status" value="1"/>
</dbReference>
<dbReference type="Proteomes" id="UP001283361">
    <property type="component" value="Unassembled WGS sequence"/>
</dbReference>
<dbReference type="GO" id="GO:0016787">
    <property type="term" value="F:hydrolase activity"/>
    <property type="evidence" value="ECO:0007669"/>
    <property type="project" value="UniProtKB-KW"/>
</dbReference>
<keyword evidence="10" id="KW-1185">Reference proteome</keyword>
<feature type="domain" description="Reverse transcriptase RNase H-like" evidence="8">
    <location>
        <begin position="11"/>
        <end position="64"/>
    </location>
</feature>
<keyword evidence="6" id="KW-0695">RNA-directed DNA polymerase</keyword>
<name>A0AAE0XTD5_9GAST</name>
<evidence type="ECO:0000313" key="9">
    <source>
        <dbReference type="EMBL" id="KAK3706896.1"/>
    </source>
</evidence>
<evidence type="ECO:0000256" key="7">
    <source>
        <dbReference type="SAM" id="MobiDB-lite"/>
    </source>
</evidence>
<dbReference type="AlphaFoldDB" id="A0AAE0XTD5"/>
<dbReference type="PANTHER" id="PTHR37984:SF5">
    <property type="entry name" value="PROTEIN NYNRIN-LIKE"/>
    <property type="match status" value="1"/>
</dbReference>
<evidence type="ECO:0000259" key="8">
    <source>
        <dbReference type="Pfam" id="PF17917"/>
    </source>
</evidence>
<dbReference type="PANTHER" id="PTHR37984">
    <property type="entry name" value="PROTEIN CBG26694"/>
    <property type="match status" value="1"/>
</dbReference>
<gene>
    <name evidence="9" type="ORF">RRG08_051299</name>
</gene>
<evidence type="ECO:0000256" key="4">
    <source>
        <dbReference type="ARBA" id="ARBA00022759"/>
    </source>
</evidence>